<evidence type="ECO:0000313" key="4">
    <source>
        <dbReference type="Proteomes" id="UP000297693"/>
    </source>
</evidence>
<organism evidence="3 4">
    <name type="scientific">Leptospira ognonensis</name>
    <dbReference type="NCBI Taxonomy" id="2484945"/>
    <lineage>
        <taxon>Bacteria</taxon>
        <taxon>Pseudomonadati</taxon>
        <taxon>Spirochaetota</taxon>
        <taxon>Spirochaetia</taxon>
        <taxon>Leptospirales</taxon>
        <taxon>Leptospiraceae</taxon>
        <taxon>Leptospira</taxon>
    </lineage>
</organism>
<sequence length="335" mass="38208">MQVTPFLSDSILFSLETLQSLHGMDGELGSLLQILSLICHYLGGTLFFLILISLTYTMFRPKLALELSIGLLTAGIIIALAKFFFESPRPYPYPPDFEEKAFGLPSGHSYVAVVVWGLLAYRIRNIWFRAMSFCIIIFTPFSRMYLGLHFLGDVILGCVLGVIHLMIILFLIRHLDQKKLKHYFFQTDKHRTLSLIGMLLTLSIILLDSNSASSEHFFSLSSAMTSAGALAGFWMGLLFYPKFSKEHFLDWGLPFTNGKIDYLGILIRLAVLTVIIVVFYLLPSQFLKNSIWKEDLFLRYMRYFLISFCLVFLFPVVLQSIAGGKFLLKVKDEEN</sequence>
<feature type="transmembrane region" description="Helical" evidence="1">
    <location>
        <begin position="217"/>
        <end position="240"/>
    </location>
</feature>
<dbReference type="AlphaFoldDB" id="A0A4R9K475"/>
<feature type="transmembrane region" description="Helical" evidence="1">
    <location>
        <begin position="63"/>
        <end position="81"/>
    </location>
</feature>
<dbReference type="InterPro" id="IPR000326">
    <property type="entry name" value="PAP2/HPO"/>
</dbReference>
<keyword evidence="4" id="KW-1185">Reference proteome</keyword>
<feature type="domain" description="Phosphatidic acid phosphatase type 2/haloperoxidase" evidence="2">
    <location>
        <begin position="59"/>
        <end position="169"/>
    </location>
</feature>
<dbReference type="Proteomes" id="UP000297693">
    <property type="component" value="Unassembled WGS sequence"/>
</dbReference>
<dbReference type="SMART" id="SM00014">
    <property type="entry name" value="acidPPc"/>
    <property type="match status" value="1"/>
</dbReference>
<evidence type="ECO:0000256" key="1">
    <source>
        <dbReference type="SAM" id="Phobius"/>
    </source>
</evidence>
<dbReference type="OrthoDB" id="9789113at2"/>
<comment type="caution">
    <text evidence="3">The sequence shown here is derived from an EMBL/GenBank/DDBJ whole genome shotgun (WGS) entry which is preliminary data.</text>
</comment>
<feature type="transmembrane region" description="Helical" evidence="1">
    <location>
        <begin position="101"/>
        <end position="119"/>
    </location>
</feature>
<keyword evidence="1" id="KW-0472">Membrane</keyword>
<feature type="transmembrane region" description="Helical" evidence="1">
    <location>
        <begin position="154"/>
        <end position="172"/>
    </location>
</feature>
<name>A0A4R9K475_9LEPT</name>
<dbReference type="RefSeq" id="WP_135623181.1">
    <property type="nucleotide sequence ID" value="NZ_RQGD01000022.1"/>
</dbReference>
<accession>A0A4R9K475</accession>
<keyword evidence="1" id="KW-0812">Transmembrane</keyword>
<evidence type="ECO:0000313" key="3">
    <source>
        <dbReference type="EMBL" id="TGL60256.1"/>
    </source>
</evidence>
<dbReference type="Pfam" id="PF01569">
    <property type="entry name" value="PAP2"/>
    <property type="match status" value="1"/>
</dbReference>
<protein>
    <submittedName>
        <fullName evidence="3">Phosphatase PAP2 family protein</fullName>
    </submittedName>
</protein>
<gene>
    <name evidence="3" type="ORF">EHQ58_07080</name>
</gene>
<keyword evidence="1" id="KW-1133">Transmembrane helix</keyword>
<dbReference type="Gene3D" id="1.20.144.10">
    <property type="entry name" value="Phosphatidic acid phosphatase type 2/haloperoxidase"/>
    <property type="match status" value="1"/>
</dbReference>
<reference evidence="3" key="1">
    <citation type="journal article" date="2019" name="PLoS Negl. Trop. Dis.">
        <title>Revisiting the worldwide diversity of Leptospira species in the environment.</title>
        <authorList>
            <person name="Vincent A.T."/>
            <person name="Schiettekatte O."/>
            <person name="Bourhy P."/>
            <person name="Veyrier F.J."/>
            <person name="Picardeau M."/>
        </authorList>
    </citation>
    <scope>NUCLEOTIDE SEQUENCE [LARGE SCALE GENOMIC DNA]</scope>
    <source>
        <strain evidence="3">201702476</strain>
    </source>
</reference>
<feature type="transmembrane region" description="Helical" evidence="1">
    <location>
        <begin position="303"/>
        <end position="328"/>
    </location>
</feature>
<dbReference type="InterPro" id="IPR036938">
    <property type="entry name" value="PAP2/HPO_sf"/>
</dbReference>
<dbReference type="EMBL" id="RQGD01000022">
    <property type="protein sequence ID" value="TGL60256.1"/>
    <property type="molecule type" value="Genomic_DNA"/>
</dbReference>
<feature type="transmembrane region" description="Helical" evidence="1">
    <location>
        <begin position="260"/>
        <end position="283"/>
    </location>
</feature>
<feature type="transmembrane region" description="Helical" evidence="1">
    <location>
        <begin position="126"/>
        <end position="148"/>
    </location>
</feature>
<dbReference type="PANTHER" id="PTHR14969">
    <property type="entry name" value="SPHINGOSINE-1-PHOSPHATE PHOSPHOHYDROLASE"/>
    <property type="match status" value="1"/>
</dbReference>
<proteinExistence type="predicted"/>
<dbReference type="SUPFAM" id="SSF48317">
    <property type="entry name" value="Acid phosphatase/Vanadium-dependent haloperoxidase"/>
    <property type="match status" value="1"/>
</dbReference>
<dbReference type="PANTHER" id="PTHR14969:SF13">
    <property type="entry name" value="AT30094P"/>
    <property type="match status" value="1"/>
</dbReference>
<evidence type="ECO:0000259" key="2">
    <source>
        <dbReference type="SMART" id="SM00014"/>
    </source>
</evidence>
<feature type="transmembrane region" description="Helical" evidence="1">
    <location>
        <begin position="31"/>
        <end position="56"/>
    </location>
</feature>